<organism evidence="2 3">
    <name type="scientific">Actinoplanes auranticolor</name>
    <dbReference type="NCBI Taxonomy" id="47988"/>
    <lineage>
        <taxon>Bacteria</taxon>
        <taxon>Bacillati</taxon>
        <taxon>Actinomycetota</taxon>
        <taxon>Actinomycetes</taxon>
        <taxon>Micromonosporales</taxon>
        <taxon>Micromonosporaceae</taxon>
        <taxon>Actinoplanes</taxon>
    </lineage>
</organism>
<dbReference type="Proteomes" id="UP000681340">
    <property type="component" value="Unassembled WGS sequence"/>
</dbReference>
<sequence length="491" mass="52164">MGKLRLTTAAALAVSLTMGATPAFAAADPPVDAGAPVVTSTGLVEGQLVGQSQRLYPSWTDDIGVTRVEVVLNGAVLRSYVSGQWDQGVYLPVPARLHDTDAEVAIRAFDAAGNHGEATSRVHVDTEGPKATLTPPFESIVGGVVTFTAIDTSSDLVQVSLYDHAVPGEAARATAAPWTLTWNTAGRSGVAYVHFQLTDKVGNVSFAYGFYGLDNTGPTITGLRFPQQADHTVVDGRVSGRSRLAASIDSISPLDRVEWWVDGTLRSTYPVPSSGSSAEPYFDWDTGKANGTAVLEVRAFDVLGHRAILTRSIVIDNTGPVITSITPGHRALVRGSEFRSTVKGTDPSGIRQAYLQNASSVTKAPFTVTASAGKDGTRTLTWTLTDRLGNRSTAKRAVIVDNTRPAVRITKAPGNGAKVTKTVKLTVSATDRNGINRVELLVNGKVVAKDTKAAFTFSVNPKKYGKKIKVKVRGYDKAGNVTTTATRTWRR</sequence>
<proteinExistence type="predicted"/>
<keyword evidence="3" id="KW-1185">Reference proteome</keyword>
<dbReference type="EMBL" id="BOQL01000040">
    <property type="protein sequence ID" value="GIM72264.1"/>
    <property type="molecule type" value="Genomic_DNA"/>
</dbReference>
<evidence type="ECO:0000256" key="1">
    <source>
        <dbReference type="SAM" id="SignalP"/>
    </source>
</evidence>
<dbReference type="AlphaFoldDB" id="A0A919VN20"/>
<evidence type="ECO:0000313" key="2">
    <source>
        <dbReference type="EMBL" id="GIM72264.1"/>
    </source>
</evidence>
<dbReference type="Pfam" id="PF17957">
    <property type="entry name" value="Big_7"/>
    <property type="match status" value="1"/>
</dbReference>
<evidence type="ECO:0000313" key="3">
    <source>
        <dbReference type="Proteomes" id="UP000681340"/>
    </source>
</evidence>
<protein>
    <recommendedName>
        <fullName evidence="4">Ig-like domain-containing protein</fullName>
    </recommendedName>
</protein>
<evidence type="ECO:0008006" key="4">
    <source>
        <dbReference type="Google" id="ProtNLM"/>
    </source>
</evidence>
<comment type="caution">
    <text evidence="2">The sequence shown here is derived from an EMBL/GenBank/DDBJ whole genome shotgun (WGS) entry which is preliminary data.</text>
</comment>
<feature type="signal peptide" evidence="1">
    <location>
        <begin position="1"/>
        <end position="25"/>
    </location>
</feature>
<gene>
    <name evidence="2" type="ORF">Aau02nite_50150</name>
</gene>
<feature type="chain" id="PRO_5036676056" description="Ig-like domain-containing protein" evidence="1">
    <location>
        <begin position="26"/>
        <end position="491"/>
    </location>
</feature>
<dbReference type="Gene3D" id="2.60.40.10">
    <property type="entry name" value="Immunoglobulins"/>
    <property type="match status" value="1"/>
</dbReference>
<dbReference type="InterPro" id="IPR013783">
    <property type="entry name" value="Ig-like_fold"/>
</dbReference>
<dbReference type="RefSeq" id="WP_212990975.1">
    <property type="nucleotide sequence ID" value="NZ_BAABEA010000037.1"/>
</dbReference>
<accession>A0A919VN20</accession>
<reference evidence="2" key="1">
    <citation type="submission" date="2021-03" db="EMBL/GenBank/DDBJ databases">
        <title>Whole genome shotgun sequence of Actinoplanes auranticolor NBRC 12245.</title>
        <authorList>
            <person name="Komaki H."/>
            <person name="Tamura T."/>
        </authorList>
    </citation>
    <scope>NUCLEOTIDE SEQUENCE</scope>
    <source>
        <strain evidence="2">NBRC 12245</strain>
    </source>
</reference>
<dbReference type="GO" id="GO:0005975">
    <property type="term" value="P:carbohydrate metabolic process"/>
    <property type="evidence" value="ECO:0007669"/>
    <property type="project" value="UniProtKB-ARBA"/>
</dbReference>
<name>A0A919VN20_9ACTN</name>
<keyword evidence="1" id="KW-0732">Signal</keyword>